<dbReference type="PANTHER" id="PTHR30349">
    <property type="entry name" value="PHAGE INTEGRASE-RELATED"/>
    <property type="match status" value="1"/>
</dbReference>
<feature type="domain" description="Tyr recombinase" evidence="2">
    <location>
        <begin position="34"/>
        <end position="206"/>
    </location>
</feature>
<dbReference type="GO" id="GO:0006310">
    <property type="term" value="P:DNA recombination"/>
    <property type="evidence" value="ECO:0007669"/>
    <property type="project" value="UniProtKB-KW"/>
</dbReference>
<dbReference type="InterPro" id="IPR002104">
    <property type="entry name" value="Integrase_catalytic"/>
</dbReference>
<dbReference type="EMBL" id="UINC01182733">
    <property type="protein sequence ID" value="SVD93111.1"/>
    <property type="molecule type" value="Genomic_DNA"/>
</dbReference>
<name>A0A382ZC86_9ZZZZ</name>
<dbReference type="Pfam" id="PF00589">
    <property type="entry name" value="Phage_integrase"/>
    <property type="match status" value="1"/>
</dbReference>
<dbReference type="Gene3D" id="1.10.443.10">
    <property type="entry name" value="Intergrase catalytic core"/>
    <property type="match status" value="1"/>
</dbReference>
<gene>
    <name evidence="3" type="ORF">METZ01_LOCUS445965</name>
</gene>
<dbReference type="CDD" id="cd00796">
    <property type="entry name" value="INT_Rci_Hp1_C"/>
    <property type="match status" value="1"/>
</dbReference>
<dbReference type="PROSITE" id="PS51898">
    <property type="entry name" value="TYR_RECOMBINASE"/>
    <property type="match status" value="1"/>
</dbReference>
<dbReference type="SUPFAM" id="SSF56349">
    <property type="entry name" value="DNA breaking-rejoining enzymes"/>
    <property type="match status" value="1"/>
</dbReference>
<sequence length="206" mass="24349">GILSSAINTAVIDWGIPIRSNPIQLVRVPKFDDRRDRRLEDGEEERLLDTAPPQFQRYIIVALETAMRRSEILRIRKSHIDFDKRTLLIPVTKNGKPRTIPLSTRTIKAIKDQLQLFSDPNVISFERDPLIFTFSLRMFRRTFDRIREELDMKDWRPHDMRHEATSRLFERGFSIVEVSSITGHEDLKMLKRYTHIRPETLVERLG</sequence>
<accession>A0A382ZC86</accession>
<evidence type="ECO:0000313" key="3">
    <source>
        <dbReference type="EMBL" id="SVD93111.1"/>
    </source>
</evidence>
<dbReference type="InterPro" id="IPR013762">
    <property type="entry name" value="Integrase-like_cat_sf"/>
</dbReference>
<dbReference type="AlphaFoldDB" id="A0A382ZC86"/>
<feature type="non-terminal residue" evidence="3">
    <location>
        <position position="1"/>
    </location>
</feature>
<dbReference type="InterPro" id="IPR011010">
    <property type="entry name" value="DNA_brk_join_enz"/>
</dbReference>
<dbReference type="PANTHER" id="PTHR30349:SF94">
    <property type="entry name" value="INTEGRASE_RECOMBINASE HI_1414-RELATED"/>
    <property type="match status" value="1"/>
</dbReference>
<organism evidence="3">
    <name type="scientific">marine metagenome</name>
    <dbReference type="NCBI Taxonomy" id="408172"/>
    <lineage>
        <taxon>unclassified sequences</taxon>
        <taxon>metagenomes</taxon>
        <taxon>ecological metagenomes</taxon>
    </lineage>
</organism>
<protein>
    <recommendedName>
        <fullName evidence="2">Tyr recombinase domain-containing protein</fullName>
    </recommendedName>
</protein>
<dbReference type="InterPro" id="IPR050090">
    <property type="entry name" value="Tyrosine_recombinase_XerCD"/>
</dbReference>
<dbReference type="GO" id="GO:0003677">
    <property type="term" value="F:DNA binding"/>
    <property type="evidence" value="ECO:0007669"/>
    <property type="project" value="InterPro"/>
</dbReference>
<proteinExistence type="predicted"/>
<reference evidence="3" key="1">
    <citation type="submission" date="2018-05" db="EMBL/GenBank/DDBJ databases">
        <authorList>
            <person name="Lanie J.A."/>
            <person name="Ng W.-L."/>
            <person name="Kazmierczak K.M."/>
            <person name="Andrzejewski T.M."/>
            <person name="Davidsen T.M."/>
            <person name="Wayne K.J."/>
            <person name="Tettelin H."/>
            <person name="Glass J.I."/>
            <person name="Rusch D."/>
            <person name="Podicherti R."/>
            <person name="Tsui H.-C.T."/>
            <person name="Winkler M.E."/>
        </authorList>
    </citation>
    <scope>NUCLEOTIDE SEQUENCE</scope>
</reference>
<evidence type="ECO:0000256" key="1">
    <source>
        <dbReference type="ARBA" id="ARBA00023172"/>
    </source>
</evidence>
<keyword evidence="1" id="KW-0233">DNA recombination</keyword>
<dbReference type="GO" id="GO:0015074">
    <property type="term" value="P:DNA integration"/>
    <property type="evidence" value="ECO:0007669"/>
    <property type="project" value="InterPro"/>
</dbReference>
<evidence type="ECO:0000259" key="2">
    <source>
        <dbReference type="PROSITE" id="PS51898"/>
    </source>
</evidence>